<organism evidence="2">
    <name type="scientific">Tanacetum cinerariifolium</name>
    <name type="common">Dalmatian daisy</name>
    <name type="synonym">Chrysanthemum cinerariifolium</name>
    <dbReference type="NCBI Taxonomy" id="118510"/>
    <lineage>
        <taxon>Eukaryota</taxon>
        <taxon>Viridiplantae</taxon>
        <taxon>Streptophyta</taxon>
        <taxon>Embryophyta</taxon>
        <taxon>Tracheophyta</taxon>
        <taxon>Spermatophyta</taxon>
        <taxon>Magnoliopsida</taxon>
        <taxon>eudicotyledons</taxon>
        <taxon>Gunneridae</taxon>
        <taxon>Pentapetalae</taxon>
        <taxon>asterids</taxon>
        <taxon>campanulids</taxon>
        <taxon>Asterales</taxon>
        <taxon>Asteraceae</taxon>
        <taxon>Asteroideae</taxon>
        <taxon>Anthemideae</taxon>
        <taxon>Anthemidinae</taxon>
        <taxon>Tanacetum</taxon>
    </lineage>
</organism>
<proteinExistence type="predicted"/>
<dbReference type="EMBL" id="BKCJ010407382">
    <property type="protein sequence ID" value="GFA34073.1"/>
    <property type="molecule type" value="Genomic_DNA"/>
</dbReference>
<evidence type="ECO:0000313" key="2">
    <source>
        <dbReference type="EMBL" id="GFA34073.1"/>
    </source>
</evidence>
<feature type="transmembrane region" description="Helical" evidence="1">
    <location>
        <begin position="12"/>
        <end position="30"/>
    </location>
</feature>
<accession>A0A699JH61</accession>
<comment type="caution">
    <text evidence="2">The sequence shown here is derived from an EMBL/GenBank/DDBJ whole genome shotgun (WGS) entry which is preliminary data.</text>
</comment>
<keyword evidence="1" id="KW-0812">Transmembrane</keyword>
<reference evidence="2" key="1">
    <citation type="journal article" date="2019" name="Sci. Rep.">
        <title>Draft genome of Tanacetum cinerariifolium, the natural source of mosquito coil.</title>
        <authorList>
            <person name="Yamashiro T."/>
            <person name="Shiraishi A."/>
            <person name="Satake H."/>
            <person name="Nakayama K."/>
        </authorList>
    </citation>
    <scope>NUCLEOTIDE SEQUENCE</scope>
</reference>
<protein>
    <submittedName>
        <fullName evidence="2">Uncharacterized protein</fullName>
    </submittedName>
</protein>
<name>A0A699JH61_TANCI</name>
<evidence type="ECO:0000256" key="1">
    <source>
        <dbReference type="SAM" id="Phobius"/>
    </source>
</evidence>
<keyword evidence="1" id="KW-0472">Membrane</keyword>
<sequence length="283" mass="33227">MKKVWVRMHPNRGGGLMLLTLMMKLPWLMIVDNKMFDVDDFGGEEVFVSEQEFVSTAATTKTITTKEITLAQALKALKTLKPKAQWIFLRARLARVRAEKEQEAIIALIETWDDIQAKIDADHQLAERLQAQEKEELSDAEKATLIQQLLEKRIKHFAAKREEEKRKKPPTQTQKRKIMCTYLKNMKVYKLKDLKLKEFDKIQEMFDRALRRVNIFEDFRPELVETKEKRAGEELVHKVFKKQKVDDDKEKEYLKQLMESIPDEEEVAIDDIPLSVKSLRIVA</sequence>
<dbReference type="AlphaFoldDB" id="A0A699JH61"/>
<gene>
    <name evidence="2" type="ORF">Tci_606045</name>
</gene>
<keyword evidence="1" id="KW-1133">Transmembrane helix</keyword>